<dbReference type="PROSITE" id="PS50088">
    <property type="entry name" value="ANK_REPEAT"/>
    <property type="match status" value="2"/>
</dbReference>
<dbReference type="Gene3D" id="1.25.40.20">
    <property type="entry name" value="Ankyrin repeat-containing domain"/>
    <property type="match status" value="3"/>
</dbReference>
<dbReference type="SUPFAM" id="SSF48403">
    <property type="entry name" value="Ankyrin repeat"/>
    <property type="match status" value="1"/>
</dbReference>
<dbReference type="PROSITE" id="PS50297">
    <property type="entry name" value="ANK_REP_REGION"/>
    <property type="match status" value="1"/>
</dbReference>
<gene>
    <name evidence="2" type="ORF">D5086_0000159620</name>
</gene>
<dbReference type="AlphaFoldDB" id="A0A4U5PYU2"/>
<accession>A0A4U5PYU2</accession>
<evidence type="ECO:0000256" key="1">
    <source>
        <dbReference type="PROSITE-ProRule" id="PRU00023"/>
    </source>
</evidence>
<feature type="repeat" description="ANK" evidence="1">
    <location>
        <begin position="94"/>
        <end position="117"/>
    </location>
</feature>
<sequence length="434" mass="48892">MDPVLFKAAAEGHIGPFENYQTGLDQLLTPDENTILHVYLENQRRESESTDFVDKILEMCPPLLLQANRESESTDFVDKILEKCPPLLLQANKKGEIPLHLAARYGHSKVVKVLIDRAKARPTDPESGVTEEKKMLRMTNEEQDTALHEAARNRRSHVVELLTKEDTEFSYSANVHGETPLYIAAASRKGPGRKKVIDEILTNCISVEYGGPNGRTALHAAISVRDHGTAKKLLDKEKKLTKTTDENGWSPLHYAAFYDCSARTVEVLLEYDASAAYIAETEKKRTDLQIAETEKKRTDHQIAGTEKKRTALHIAALRGHVKAMELIVSRCPDCCELVDNRGWKALHYAVASNDIVAFEQCLRIRLLDRLKTKKDEKGNTPFHLIAALAHQQQQWTRVLDESKIPELCGLNKRKLSVNDIYLGEFGEIQVINPL</sequence>
<evidence type="ECO:0000313" key="2">
    <source>
        <dbReference type="EMBL" id="TKS02783.1"/>
    </source>
</evidence>
<dbReference type="Pfam" id="PF12796">
    <property type="entry name" value="Ank_2"/>
    <property type="match status" value="3"/>
</dbReference>
<reference evidence="2" key="1">
    <citation type="submission" date="2018-10" db="EMBL/GenBank/DDBJ databases">
        <title>Population genomic analysis revealed the cold adaptation of white poplar.</title>
        <authorList>
            <person name="Liu Y.-J."/>
        </authorList>
    </citation>
    <scope>NUCLEOTIDE SEQUENCE [LARGE SCALE GENOMIC DNA]</scope>
    <source>
        <strain evidence="2">PAL-ZL1</strain>
    </source>
</reference>
<dbReference type="STRING" id="43335.A0A4U5PYU2"/>
<dbReference type="InterPro" id="IPR036770">
    <property type="entry name" value="Ankyrin_rpt-contain_sf"/>
</dbReference>
<organism evidence="2">
    <name type="scientific">Populus alba</name>
    <name type="common">White poplar</name>
    <dbReference type="NCBI Taxonomy" id="43335"/>
    <lineage>
        <taxon>Eukaryota</taxon>
        <taxon>Viridiplantae</taxon>
        <taxon>Streptophyta</taxon>
        <taxon>Embryophyta</taxon>
        <taxon>Tracheophyta</taxon>
        <taxon>Spermatophyta</taxon>
        <taxon>Magnoliopsida</taxon>
        <taxon>eudicotyledons</taxon>
        <taxon>Gunneridae</taxon>
        <taxon>Pentapetalae</taxon>
        <taxon>rosids</taxon>
        <taxon>fabids</taxon>
        <taxon>Malpighiales</taxon>
        <taxon>Salicaceae</taxon>
        <taxon>Saliceae</taxon>
        <taxon>Populus</taxon>
    </lineage>
</organism>
<dbReference type="InterPro" id="IPR002110">
    <property type="entry name" value="Ankyrin_rpt"/>
</dbReference>
<protein>
    <submittedName>
        <fullName evidence="2">Uncharacterized protein</fullName>
    </submittedName>
</protein>
<comment type="caution">
    <text evidence="2">The sequence shown here is derived from an EMBL/GenBank/DDBJ whole genome shotgun (WGS) entry which is preliminary data.</text>
</comment>
<dbReference type="EMBL" id="RCHU01000523">
    <property type="protein sequence ID" value="TKS02783.1"/>
    <property type="molecule type" value="Genomic_DNA"/>
</dbReference>
<feature type="repeat" description="ANK" evidence="1">
    <location>
        <begin position="247"/>
        <end position="280"/>
    </location>
</feature>
<proteinExistence type="predicted"/>
<dbReference type="PANTHER" id="PTHR24121:SF22">
    <property type="entry name" value="PROTEIN ACCELERATED CELL DEATH 6-LIKE"/>
    <property type="match status" value="1"/>
</dbReference>
<name>A0A4U5PYU2_POPAL</name>
<keyword evidence="1" id="KW-0040">ANK repeat</keyword>
<dbReference type="SMART" id="SM00248">
    <property type="entry name" value="ANK"/>
    <property type="match status" value="8"/>
</dbReference>
<dbReference type="PANTHER" id="PTHR24121">
    <property type="entry name" value="NO MECHANORECEPTOR POTENTIAL C, ISOFORM D-RELATED"/>
    <property type="match status" value="1"/>
</dbReference>